<dbReference type="Proteomes" id="UP001314205">
    <property type="component" value="Unassembled WGS sequence"/>
</dbReference>
<dbReference type="Pfam" id="PF17919">
    <property type="entry name" value="RT_RNaseH_2"/>
    <property type="match status" value="1"/>
</dbReference>
<keyword evidence="8" id="KW-1185">Reference proteome</keyword>
<dbReference type="PANTHER" id="PTHR37984">
    <property type="entry name" value="PROTEIN CBG26694"/>
    <property type="match status" value="1"/>
</dbReference>
<reference evidence="7 8" key="1">
    <citation type="submission" date="2023-11" db="EMBL/GenBank/DDBJ databases">
        <authorList>
            <person name="Hedman E."/>
            <person name="Englund M."/>
            <person name="Stromberg M."/>
            <person name="Nyberg Akerstrom W."/>
            <person name="Nylinder S."/>
            <person name="Jareborg N."/>
            <person name="Kallberg Y."/>
            <person name="Kronander E."/>
        </authorList>
    </citation>
    <scope>NUCLEOTIDE SEQUENCE [LARGE SCALE GENOMIC DNA]</scope>
</reference>
<dbReference type="SUPFAM" id="SSF56672">
    <property type="entry name" value="DNA/RNA polymerases"/>
    <property type="match status" value="1"/>
</dbReference>
<dbReference type="InterPro" id="IPR041577">
    <property type="entry name" value="RT_RNaseH_2"/>
</dbReference>
<organism evidence="7 8">
    <name type="scientific">Parnassius mnemosyne</name>
    <name type="common">clouded apollo</name>
    <dbReference type="NCBI Taxonomy" id="213953"/>
    <lineage>
        <taxon>Eukaryota</taxon>
        <taxon>Metazoa</taxon>
        <taxon>Ecdysozoa</taxon>
        <taxon>Arthropoda</taxon>
        <taxon>Hexapoda</taxon>
        <taxon>Insecta</taxon>
        <taxon>Pterygota</taxon>
        <taxon>Neoptera</taxon>
        <taxon>Endopterygota</taxon>
        <taxon>Lepidoptera</taxon>
        <taxon>Glossata</taxon>
        <taxon>Ditrysia</taxon>
        <taxon>Papilionoidea</taxon>
        <taxon>Papilionidae</taxon>
        <taxon>Parnassiinae</taxon>
        <taxon>Parnassini</taxon>
        <taxon>Parnassius</taxon>
        <taxon>Driopa</taxon>
    </lineage>
</organism>
<keyword evidence="5" id="KW-0511">Multifunctional enzyme</keyword>
<keyword evidence="3" id="KW-0378">Hydrolase</keyword>
<dbReference type="InterPro" id="IPR043502">
    <property type="entry name" value="DNA/RNA_pol_sf"/>
</dbReference>
<dbReference type="Gene3D" id="3.30.70.270">
    <property type="match status" value="1"/>
</dbReference>
<dbReference type="InterPro" id="IPR050951">
    <property type="entry name" value="Retrovirus_Pol_polyprotein"/>
</dbReference>
<proteinExistence type="predicted"/>
<keyword evidence="1" id="KW-0808">Transferase</keyword>
<dbReference type="AlphaFoldDB" id="A0AAV1M4L2"/>
<evidence type="ECO:0000256" key="2">
    <source>
        <dbReference type="ARBA" id="ARBA00022722"/>
    </source>
</evidence>
<gene>
    <name evidence="7" type="ORF">PARMNEM_LOCUS19584</name>
</gene>
<name>A0AAV1M4L2_9NEOP</name>
<dbReference type="GO" id="GO:0004519">
    <property type="term" value="F:endonuclease activity"/>
    <property type="evidence" value="ECO:0007669"/>
    <property type="project" value="UniProtKB-KW"/>
</dbReference>
<feature type="domain" description="Reverse transcriptase/retrotransposon-derived protein RNase H-like" evidence="6">
    <location>
        <begin position="23"/>
        <end position="120"/>
    </location>
</feature>
<accession>A0AAV1M4L2</accession>
<keyword evidence="2" id="KW-0540">Nuclease</keyword>
<evidence type="ECO:0000256" key="5">
    <source>
        <dbReference type="ARBA" id="ARBA00023268"/>
    </source>
</evidence>
<dbReference type="EMBL" id="CAVLGL010000126">
    <property type="protein sequence ID" value="CAK1600886.1"/>
    <property type="molecule type" value="Genomic_DNA"/>
</dbReference>
<keyword evidence="4" id="KW-0695">RNA-directed DNA polymerase</keyword>
<evidence type="ECO:0000313" key="7">
    <source>
        <dbReference type="EMBL" id="CAK1600886.1"/>
    </source>
</evidence>
<dbReference type="FunFam" id="3.10.20.370:FF:000001">
    <property type="entry name" value="Retrovirus-related Pol polyprotein from transposon 17.6-like protein"/>
    <property type="match status" value="1"/>
</dbReference>
<dbReference type="GO" id="GO:0003964">
    <property type="term" value="F:RNA-directed DNA polymerase activity"/>
    <property type="evidence" value="ECO:0007669"/>
    <property type="project" value="UniProtKB-KW"/>
</dbReference>
<evidence type="ECO:0000256" key="3">
    <source>
        <dbReference type="ARBA" id="ARBA00022759"/>
    </source>
</evidence>
<keyword evidence="1" id="KW-0548">Nucleotidyltransferase</keyword>
<evidence type="ECO:0000313" key="8">
    <source>
        <dbReference type="Proteomes" id="UP001314205"/>
    </source>
</evidence>
<dbReference type="PANTHER" id="PTHR37984:SF5">
    <property type="entry name" value="PROTEIN NYNRIN-LIKE"/>
    <property type="match status" value="1"/>
</dbReference>
<evidence type="ECO:0000256" key="1">
    <source>
        <dbReference type="ARBA" id="ARBA00022695"/>
    </source>
</evidence>
<protein>
    <recommendedName>
        <fullName evidence="6">Reverse transcriptase/retrotransposon-derived protein RNase H-like domain-containing protein</fullName>
    </recommendedName>
</protein>
<keyword evidence="3" id="KW-0255">Endonuclease</keyword>
<comment type="caution">
    <text evidence="7">The sequence shown here is derived from an EMBL/GenBank/DDBJ whole genome shotgun (WGS) entry which is preliminary data.</text>
</comment>
<dbReference type="InterPro" id="IPR043128">
    <property type="entry name" value="Rev_trsase/Diguanyl_cyclase"/>
</dbReference>
<evidence type="ECO:0000256" key="4">
    <source>
        <dbReference type="ARBA" id="ARBA00022918"/>
    </source>
</evidence>
<evidence type="ECO:0000259" key="6">
    <source>
        <dbReference type="Pfam" id="PF17919"/>
    </source>
</evidence>
<sequence>MKNFAGITKPLHKLTEENRNFCWNESCDFAFQELKDSLCKTPILGYPDAGREFIVDTDASDIGLGGVLSQGNGNQEVVITYFSKSLSKPERNYCVTRRDLLAVVKSLQRFSKYLMGRKYHLRIDHAVLK</sequence>